<feature type="domain" description="Anthranilate synthase component I N-terminal" evidence="2">
    <location>
        <begin position="18"/>
        <end position="131"/>
    </location>
</feature>
<dbReference type="Pfam" id="PF00425">
    <property type="entry name" value="Chorismate_bind"/>
    <property type="match status" value="1"/>
</dbReference>
<evidence type="ECO:0000313" key="3">
    <source>
        <dbReference type="EMBL" id="MDM7857982.1"/>
    </source>
</evidence>
<dbReference type="Proteomes" id="UP001241056">
    <property type="component" value="Unassembled WGS sequence"/>
</dbReference>
<evidence type="ECO:0000259" key="1">
    <source>
        <dbReference type="Pfam" id="PF00425"/>
    </source>
</evidence>
<reference evidence="3 4" key="1">
    <citation type="submission" date="2023-06" db="EMBL/GenBank/DDBJ databases">
        <title>Thiopseudomonas sp. CY1220 draft genome sequence.</title>
        <authorList>
            <person name="Zhao G."/>
            <person name="An M."/>
        </authorList>
    </citation>
    <scope>NUCLEOTIDE SEQUENCE [LARGE SCALE GENOMIC DNA]</scope>
    <source>
        <strain evidence="3 4">CY1220</strain>
    </source>
</reference>
<protein>
    <submittedName>
        <fullName evidence="3">Anthranilate synthase component I family protein</fullName>
    </submittedName>
</protein>
<dbReference type="RefSeq" id="WP_289410637.1">
    <property type="nucleotide sequence ID" value="NZ_JAUCDY010000006.1"/>
</dbReference>
<accession>A0ABT7SP66</accession>
<keyword evidence="4" id="KW-1185">Reference proteome</keyword>
<evidence type="ECO:0000313" key="4">
    <source>
        <dbReference type="Proteomes" id="UP001241056"/>
    </source>
</evidence>
<proteinExistence type="predicted"/>
<comment type="caution">
    <text evidence="3">The sequence shown here is derived from an EMBL/GenBank/DDBJ whole genome shotgun (WGS) entry which is preliminary data.</text>
</comment>
<dbReference type="Gene3D" id="3.60.120.10">
    <property type="entry name" value="Anthranilate synthase"/>
    <property type="match status" value="1"/>
</dbReference>
<name>A0ABT7SP66_9GAMM</name>
<dbReference type="PANTHER" id="PTHR11236:SF50">
    <property type="entry name" value="AMINODEOXYCHORISMATE SYNTHASE COMPONENT 1"/>
    <property type="match status" value="1"/>
</dbReference>
<feature type="domain" description="Chorismate-utilising enzyme C-terminal" evidence="1">
    <location>
        <begin position="175"/>
        <end position="428"/>
    </location>
</feature>
<organism evidence="3 4">
    <name type="scientific">Thiopseudomonas acetoxidans</name>
    <dbReference type="NCBI Taxonomy" id="3041622"/>
    <lineage>
        <taxon>Bacteria</taxon>
        <taxon>Pseudomonadati</taxon>
        <taxon>Pseudomonadota</taxon>
        <taxon>Gammaproteobacteria</taxon>
        <taxon>Pseudomonadales</taxon>
        <taxon>Pseudomonadaceae</taxon>
        <taxon>Thiopseudomonas</taxon>
    </lineage>
</organism>
<gene>
    <name evidence="3" type="ORF">QEZ41_06790</name>
</gene>
<dbReference type="PANTHER" id="PTHR11236">
    <property type="entry name" value="AMINOBENZOATE/ANTHRANILATE SYNTHASE"/>
    <property type="match status" value="1"/>
</dbReference>
<dbReference type="EMBL" id="JAUCDY010000006">
    <property type="protein sequence ID" value="MDM7857982.1"/>
    <property type="molecule type" value="Genomic_DNA"/>
</dbReference>
<dbReference type="Pfam" id="PF04715">
    <property type="entry name" value="Anth_synt_I_N"/>
    <property type="match status" value="1"/>
</dbReference>
<sequence>MSSQYYPLPYVTDTSGYFACIQAAPGAIWLDSGRPHCTSGRYDICSAWPSRQLQLQPNESTGEFLIRTRAMLHTLPAEACPVADLPFTGGLLGYLAYSAGVPKSRHASQLVPASIGLYPWALINDHQSQRTGLICHSSVPAARQQQLVALFNPSAPKTTETFTLSQPFQAQIQPDEYQAAIARIQSLIEQGECEQVNFAQSFNSYYQGDPWQAYLSLRAVCPTPYASFIRLGAQDAVLSASPECFLQAQQQQVRTYPIKGTRPRGATALLDKQLADELRNSDKDQRENLMIVELMLQELLQCCHPDTLHTPQLCQLESFANVHHLVSCITGQLSQDKDALDLLQHCFPAGSISGTPKNSVIEVIDMLEADSREVYCGSVFYLSNHGQFDSSVTIRTLLAQDGLLRCWGGGGITQGSDWQAEYQESIDKVSVLMRCLEEAHLVR</sequence>
<dbReference type="InterPro" id="IPR005801">
    <property type="entry name" value="ADC_synthase"/>
</dbReference>
<dbReference type="InterPro" id="IPR006805">
    <property type="entry name" value="Anth_synth_I_N"/>
</dbReference>
<evidence type="ECO:0000259" key="2">
    <source>
        <dbReference type="Pfam" id="PF04715"/>
    </source>
</evidence>
<dbReference type="InterPro" id="IPR019999">
    <property type="entry name" value="Anth_synth_I-like"/>
</dbReference>
<dbReference type="InterPro" id="IPR015890">
    <property type="entry name" value="Chorismate_C"/>
</dbReference>
<dbReference type="PRINTS" id="PR00095">
    <property type="entry name" value="ANTSNTHASEI"/>
</dbReference>
<dbReference type="SUPFAM" id="SSF56322">
    <property type="entry name" value="ADC synthase"/>
    <property type="match status" value="1"/>
</dbReference>